<accession>A0A542ZQ93</accession>
<protein>
    <submittedName>
        <fullName evidence="7">N-succinyldiaminopimelate aminotransferase</fullName>
    </submittedName>
</protein>
<keyword evidence="5" id="KW-0663">Pyridoxal phosphate</keyword>
<reference evidence="7 8" key="1">
    <citation type="submission" date="2019-06" db="EMBL/GenBank/DDBJ databases">
        <title>Sequencing the genomes of 1000 actinobacteria strains.</title>
        <authorList>
            <person name="Klenk H.-P."/>
        </authorList>
    </citation>
    <scope>NUCLEOTIDE SEQUENCE [LARGE SCALE GENOMIC DNA]</scope>
    <source>
        <strain evidence="7 8">DSM 8251</strain>
    </source>
</reference>
<dbReference type="SUPFAM" id="SSF53383">
    <property type="entry name" value="PLP-dependent transferases"/>
    <property type="match status" value="1"/>
</dbReference>
<name>A0A542ZQ93_9ACTN</name>
<dbReference type="EMBL" id="VFOR01000001">
    <property type="protein sequence ID" value="TQL62497.1"/>
    <property type="molecule type" value="Genomic_DNA"/>
</dbReference>
<dbReference type="InterPro" id="IPR015421">
    <property type="entry name" value="PyrdxlP-dep_Trfase_major"/>
</dbReference>
<dbReference type="PANTHER" id="PTHR43807">
    <property type="entry name" value="FI04487P"/>
    <property type="match status" value="1"/>
</dbReference>
<gene>
    <name evidence="7" type="ORF">FB460_0274</name>
</gene>
<dbReference type="InterPro" id="IPR004839">
    <property type="entry name" value="Aminotransferase_I/II_large"/>
</dbReference>
<evidence type="ECO:0000313" key="7">
    <source>
        <dbReference type="EMBL" id="TQL62497.1"/>
    </source>
</evidence>
<evidence type="ECO:0000256" key="1">
    <source>
        <dbReference type="ARBA" id="ARBA00001933"/>
    </source>
</evidence>
<keyword evidence="8" id="KW-1185">Reference proteome</keyword>
<dbReference type="Gene3D" id="3.40.640.10">
    <property type="entry name" value="Type I PLP-dependent aspartate aminotransferase-like (Major domain)"/>
    <property type="match status" value="1"/>
</dbReference>
<evidence type="ECO:0000256" key="3">
    <source>
        <dbReference type="ARBA" id="ARBA00022576"/>
    </source>
</evidence>
<dbReference type="Proteomes" id="UP000316196">
    <property type="component" value="Unassembled WGS sequence"/>
</dbReference>
<evidence type="ECO:0000313" key="8">
    <source>
        <dbReference type="Proteomes" id="UP000316196"/>
    </source>
</evidence>
<feature type="domain" description="Aminotransferase class I/classII large" evidence="6">
    <location>
        <begin position="22"/>
        <end position="384"/>
    </location>
</feature>
<evidence type="ECO:0000259" key="6">
    <source>
        <dbReference type="Pfam" id="PF00155"/>
    </source>
</evidence>
<dbReference type="CDD" id="cd00609">
    <property type="entry name" value="AAT_like"/>
    <property type="match status" value="1"/>
</dbReference>
<dbReference type="GO" id="GO:0030170">
    <property type="term" value="F:pyridoxal phosphate binding"/>
    <property type="evidence" value="ECO:0007669"/>
    <property type="project" value="InterPro"/>
</dbReference>
<dbReference type="PANTHER" id="PTHR43807:SF20">
    <property type="entry name" value="FI04487P"/>
    <property type="match status" value="1"/>
</dbReference>
<evidence type="ECO:0000256" key="5">
    <source>
        <dbReference type="ARBA" id="ARBA00022898"/>
    </source>
</evidence>
<evidence type="ECO:0000256" key="2">
    <source>
        <dbReference type="ARBA" id="ARBA00007441"/>
    </source>
</evidence>
<comment type="caution">
    <text evidence="7">The sequence shown here is derived from an EMBL/GenBank/DDBJ whole genome shotgun (WGS) entry which is preliminary data.</text>
</comment>
<sequence length="396" mass="43028">MRRFENTIFDEMTELATRHGAISLGQGFPDDSGPAEVLDAAVAAIGRGDNQYAPGRGLPSLREAIAEHQRSWYGLDLDPDTEVMVSAGATEAMTAAILALVEPGDEVIAFEPTYDCYDGAVTMANGVLRPVRLSAPEYRFDAARLRAAITERTRFLILNSPHNPTGHVFDDQELAELADVVIEHDLFVLTDEVYEHLVFDGHTHTPLSTLPGMADRTLTISSAGKTFSVTGWKIGWLTGPADVITAVGRTKQNMTFTNGTPFQHGVAAGLALPHERIEAIGHTFQERRDLLADGLTSLGFDVHPAQGTYFVTADIGGVLDDAGRSEWDGMEFCRRLPELVGVGAIPAQVFYADPDDPADPRVRHLVRFTCSKSARTITTGLERLAGLRDAIRRSTT</sequence>
<comment type="similarity">
    <text evidence="2">Belongs to the class-I pyridoxal-phosphate-dependent aminotransferase family.</text>
</comment>
<keyword evidence="4 7" id="KW-0808">Transferase</keyword>
<dbReference type="InterPro" id="IPR015424">
    <property type="entry name" value="PyrdxlP-dep_Trfase"/>
</dbReference>
<dbReference type="Gene3D" id="3.90.1150.10">
    <property type="entry name" value="Aspartate Aminotransferase, domain 1"/>
    <property type="match status" value="1"/>
</dbReference>
<dbReference type="FunFam" id="3.40.640.10:FF:000024">
    <property type="entry name" value="Kynurenine--oxoglutarate transaminase 3"/>
    <property type="match status" value="1"/>
</dbReference>
<organism evidence="7 8">
    <name type="scientific">Propioniferax innocua</name>
    <dbReference type="NCBI Taxonomy" id="1753"/>
    <lineage>
        <taxon>Bacteria</taxon>
        <taxon>Bacillati</taxon>
        <taxon>Actinomycetota</taxon>
        <taxon>Actinomycetes</taxon>
        <taxon>Propionibacteriales</taxon>
        <taxon>Propionibacteriaceae</taxon>
        <taxon>Propioniferax</taxon>
    </lineage>
</organism>
<dbReference type="InterPro" id="IPR015422">
    <property type="entry name" value="PyrdxlP-dep_Trfase_small"/>
</dbReference>
<evidence type="ECO:0000256" key="4">
    <source>
        <dbReference type="ARBA" id="ARBA00022679"/>
    </source>
</evidence>
<dbReference type="AlphaFoldDB" id="A0A542ZQ93"/>
<keyword evidence="3 7" id="KW-0032">Aminotransferase</keyword>
<dbReference type="Pfam" id="PF00155">
    <property type="entry name" value="Aminotran_1_2"/>
    <property type="match status" value="1"/>
</dbReference>
<dbReference type="OrthoDB" id="9763453at2"/>
<proteinExistence type="inferred from homology"/>
<comment type="cofactor">
    <cofactor evidence="1">
        <name>pyridoxal 5'-phosphate</name>
        <dbReference type="ChEBI" id="CHEBI:597326"/>
    </cofactor>
</comment>
<dbReference type="GO" id="GO:0016212">
    <property type="term" value="F:kynurenine-oxoglutarate transaminase activity"/>
    <property type="evidence" value="ECO:0007669"/>
    <property type="project" value="TreeGrafter"/>
</dbReference>
<dbReference type="GO" id="GO:0005737">
    <property type="term" value="C:cytoplasm"/>
    <property type="evidence" value="ECO:0007669"/>
    <property type="project" value="TreeGrafter"/>
</dbReference>
<dbReference type="InterPro" id="IPR051326">
    <property type="entry name" value="Kynurenine-oxoglutarate_AT"/>
</dbReference>